<sequence length="544" mass="60473">MLPGETAYEGTVRPGTSQEPGQSVNEFLAEVQPIWNQLAQANISAYHLHLIQVLMALRPEYEVVRASLLHRHPLPTLDTVVQEIIFEETRLGFDKSPQFEIALATTQSKLYYQQSGQKYCKNCHTNGHTFSDCPIVECRYCHKSGHILENCPTRPPKPRGGSTKFKDSSQFRSFTAATTSEASTTIIVSDLEALLKQVLSSHSSSTTALPVTQGKSLWLFDSACCNRMTSTLANLSTKTLISSLPPINTANALNLISVGQLCDLGLNILFSSSGCQFLSQQGTLVQCSCPHTSQQNGRAERKHRHILDTVRTLLISATCPEKFWREATLTAVYIINRVPTQVLNNLSPFERLFGKVPDYSIFKPFGCVCFVLLHPHEHTKLEPRSRLCCFLGYGTEHKGYRCWDPILNRLSISRHVTFLEHTMFSSLSKFHQIDTSPSLFFTDSSVGLFPTPDIHEDQSTTSTSVPTPNEVVPPDDTVPDDTLHCSNRAKYALDILSRAGIIDSKIVSTPLELNAKLVPMDGVPLDDLTLYRQLVGSLVYLTVT</sequence>
<organism evidence="1 2">
    <name type="scientific">Bauhinia variegata</name>
    <name type="common">Purple orchid tree</name>
    <name type="synonym">Phanera variegata</name>
    <dbReference type="NCBI Taxonomy" id="167791"/>
    <lineage>
        <taxon>Eukaryota</taxon>
        <taxon>Viridiplantae</taxon>
        <taxon>Streptophyta</taxon>
        <taxon>Embryophyta</taxon>
        <taxon>Tracheophyta</taxon>
        <taxon>Spermatophyta</taxon>
        <taxon>Magnoliopsida</taxon>
        <taxon>eudicotyledons</taxon>
        <taxon>Gunneridae</taxon>
        <taxon>Pentapetalae</taxon>
        <taxon>rosids</taxon>
        <taxon>fabids</taxon>
        <taxon>Fabales</taxon>
        <taxon>Fabaceae</taxon>
        <taxon>Cercidoideae</taxon>
        <taxon>Cercideae</taxon>
        <taxon>Bauhiniinae</taxon>
        <taxon>Bauhinia</taxon>
    </lineage>
</organism>
<gene>
    <name evidence="1" type="ORF">L6164_016669</name>
</gene>
<accession>A0ACB9NRY7</accession>
<proteinExistence type="predicted"/>
<dbReference type="EMBL" id="CM039431">
    <property type="protein sequence ID" value="KAI4338329.1"/>
    <property type="molecule type" value="Genomic_DNA"/>
</dbReference>
<evidence type="ECO:0000313" key="1">
    <source>
        <dbReference type="EMBL" id="KAI4338329.1"/>
    </source>
</evidence>
<dbReference type="Proteomes" id="UP000828941">
    <property type="component" value="Chromosome 6"/>
</dbReference>
<reference evidence="1 2" key="1">
    <citation type="journal article" date="2022" name="DNA Res.">
        <title>Chromosomal-level genome assembly of the orchid tree Bauhinia variegata (Leguminosae; Cercidoideae) supports the allotetraploid origin hypothesis of Bauhinia.</title>
        <authorList>
            <person name="Zhong Y."/>
            <person name="Chen Y."/>
            <person name="Zheng D."/>
            <person name="Pang J."/>
            <person name="Liu Y."/>
            <person name="Luo S."/>
            <person name="Meng S."/>
            <person name="Qian L."/>
            <person name="Wei D."/>
            <person name="Dai S."/>
            <person name="Zhou R."/>
        </authorList>
    </citation>
    <scope>NUCLEOTIDE SEQUENCE [LARGE SCALE GENOMIC DNA]</scope>
    <source>
        <strain evidence="1">BV-YZ2020</strain>
    </source>
</reference>
<comment type="caution">
    <text evidence="1">The sequence shown here is derived from an EMBL/GenBank/DDBJ whole genome shotgun (WGS) entry which is preliminary data.</text>
</comment>
<keyword evidence="2" id="KW-1185">Reference proteome</keyword>
<evidence type="ECO:0000313" key="2">
    <source>
        <dbReference type="Proteomes" id="UP000828941"/>
    </source>
</evidence>
<protein>
    <submittedName>
        <fullName evidence="1">Uncharacterized protein</fullName>
    </submittedName>
</protein>
<name>A0ACB9NRY7_BAUVA</name>